<sequence>CSDQEVNHAIWLGSFGGGQVLFDLRYLLHNNPSWSRTIEEDTESCPC</sequence>
<comment type="caution">
    <text evidence="1">The sequence shown here is derived from an EMBL/GenBank/DDBJ whole genome shotgun (WGS) entry which is preliminary data.</text>
</comment>
<dbReference type="AlphaFoldDB" id="A0AAD2K031"/>
<gene>
    <name evidence="1" type="ORF">MYCIT1_LOCUS16615</name>
</gene>
<evidence type="ECO:0000313" key="2">
    <source>
        <dbReference type="Proteomes" id="UP001295794"/>
    </source>
</evidence>
<keyword evidence="2" id="KW-1185">Reference proteome</keyword>
<dbReference type="EMBL" id="CAVNYO010000172">
    <property type="protein sequence ID" value="CAK5271525.1"/>
    <property type="molecule type" value="Genomic_DNA"/>
</dbReference>
<protein>
    <submittedName>
        <fullName evidence="1">Uncharacterized protein</fullName>
    </submittedName>
</protein>
<evidence type="ECO:0000313" key="1">
    <source>
        <dbReference type="EMBL" id="CAK5271525.1"/>
    </source>
</evidence>
<feature type="non-terminal residue" evidence="1">
    <location>
        <position position="1"/>
    </location>
</feature>
<reference evidence="1" key="1">
    <citation type="submission" date="2023-11" db="EMBL/GenBank/DDBJ databases">
        <authorList>
            <person name="De Vega J J."/>
            <person name="De Vega J J."/>
        </authorList>
    </citation>
    <scope>NUCLEOTIDE SEQUENCE</scope>
</reference>
<proteinExistence type="predicted"/>
<dbReference type="Proteomes" id="UP001295794">
    <property type="component" value="Unassembled WGS sequence"/>
</dbReference>
<name>A0AAD2K031_9AGAR</name>
<accession>A0AAD2K031</accession>
<organism evidence="1 2">
    <name type="scientific">Mycena citricolor</name>
    <dbReference type="NCBI Taxonomy" id="2018698"/>
    <lineage>
        <taxon>Eukaryota</taxon>
        <taxon>Fungi</taxon>
        <taxon>Dikarya</taxon>
        <taxon>Basidiomycota</taxon>
        <taxon>Agaricomycotina</taxon>
        <taxon>Agaricomycetes</taxon>
        <taxon>Agaricomycetidae</taxon>
        <taxon>Agaricales</taxon>
        <taxon>Marasmiineae</taxon>
        <taxon>Mycenaceae</taxon>
        <taxon>Mycena</taxon>
    </lineage>
</organism>